<gene>
    <name evidence="6" type="ORF">H5V45_02355</name>
</gene>
<comment type="caution">
    <text evidence="6">The sequence shown here is derived from an EMBL/GenBank/DDBJ whole genome shotgun (WGS) entry which is preliminary data.</text>
</comment>
<protein>
    <submittedName>
        <fullName evidence="6">TetR/AcrR family transcriptional regulator</fullName>
    </submittedName>
</protein>
<dbReference type="GO" id="GO:0003700">
    <property type="term" value="F:DNA-binding transcription factor activity"/>
    <property type="evidence" value="ECO:0007669"/>
    <property type="project" value="TreeGrafter"/>
</dbReference>
<dbReference type="Gene3D" id="1.10.357.10">
    <property type="entry name" value="Tetracycline Repressor, domain 2"/>
    <property type="match status" value="1"/>
</dbReference>
<evidence type="ECO:0000259" key="5">
    <source>
        <dbReference type="PROSITE" id="PS50977"/>
    </source>
</evidence>
<evidence type="ECO:0000256" key="4">
    <source>
        <dbReference type="PROSITE-ProRule" id="PRU00335"/>
    </source>
</evidence>
<keyword evidence="1" id="KW-0805">Transcription regulation</keyword>
<organism evidence="6 7">
    <name type="scientific">Nocardioides luti</name>
    <dbReference type="NCBI Taxonomy" id="2761101"/>
    <lineage>
        <taxon>Bacteria</taxon>
        <taxon>Bacillati</taxon>
        <taxon>Actinomycetota</taxon>
        <taxon>Actinomycetes</taxon>
        <taxon>Propionibacteriales</taxon>
        <taxon>Nocardioidaceae</taxon>
        <taxon>Nocardioides</taxon>
    </lineage>
</organism>
<keyword evidence="3" id="KW-0804">Transcription</keyword>
<dbReference type="InterPro" id="IPR001647">
    <property type="entry name" value="HTH_TetR"/>
</dbReference>
<dbReference type="RefSeq" id="WP_185251454.1">
    <property type="nucleotide sequence ID" value="NZ_JACKXE010000001.1"/>
</dbReference>
<dbReference type="PANTHER" id="PTHR30055:SF234">
    <property type="entry name" value="HTH-TYPE TRANSCRIPTIONAL REGULATOR BETI"/>
    <property type="match status" value="1"/>
</dbReference>
<dbReference type="PROSITE" id="PS50977">
    <property type="entry name" value="HTH_TETR_2"/>
    <property type="match status" value="1"/>
</dbReference>
<keyword evidence="2 4" id="KW-0238">DNA-binding</keyword>
<evidence type="ECO:0000313" key="7">
    <source>
        <dbReference type="Proteomes" id="UP000523955"/>
    </source>
</evidence>
<feature type="domain" description="HTH tetR-type" evidence="5">
    <location>
        <begin position="17"/>
        <end position="77"/>
    </location>
</feature>
<sequence length="195" mass="20887">MSSYSAGPRSGLNTRQAETVERLLVAGDEELRAVGVDALTIRTVAVRAGVSSATAYTYFASRNHLFAELFWRRLVTDPGPEPAGPRAVDRLQAVTRHMATMLAGAPELAAAATTALLAHDPEVERLRLEIGTEFANRFRDAIGEPADPRVLEALVLAFSGALLQAGMGVLTYTEMGERLDDVVAAICHGHTMEGQ</sequence>
<evidence type="ECO:0000256" key="1">
    <source>
        <dbReference type="ARBA" id="ARBA00023015"/>
    </source>
</evidence>
<dbReference type="PANTHER" id="PTHR30055">
    <property type="entry name" value="HTH-TYPE TRANSCRIPTIONAL REGULATOR RUTR"/>
    <property type="match status" value="1"/>
</dbReference>
<dbReference type="GO" id="GO:0000976">
    <property type="term" value="F:transcription cis-regulatory region binding"/>
    <property type="evidence" value="ECO:0007669"/>
    <property type="project" value="TreeGrafter"/>
</dbReference>
<name>A0A7X0RFL2_9ACTN</name>
<dbReference type="EMBL" id="JACKXE010000001">
    <property type="protein sequence ID" value="MBB6626153.1"/>
    <property type="molecule type" value="Genomic_DNA"/>
</dbReference>
<proteinExistence type="predicted"/>
<keyword evidence="7" id="KW-1185">Reference proteome</keyword>
<dbReference type="AlphaFoldDB" id="A0A7X0RFL2"/>
<evidence type="ECO:0000313" key="6">
    <source>
        <dbReference type="EMBL" id="MBB6626153.1"/>
    </source>
</evidence>
<dbReference type="Pfam" id="PF00440">
    <property type="entry name" value="TetR_N"/>
    <property type="match status" value="1"/>
</dbReference>
<dbReference type="Proteomes" id="UP000523955">
    <property type="component" value="Unassembled WGS sequence"/>
</dbReference>
<dbReference type="SUPFAM" id="SSF46689">
    <property type="entry name" value="Homeodomain-like"/>
    <property type="match status" value="1"/>
</dbReference>
<evidence type="ECO:0000256" key="2">
    <source>
        <dbReference type="ARBA" id="ARBA00023125"/>
    </source>
</evidence>
<dbReference type="InterPro" id="IPR050109">
    <property type="entry name" value="HTH-type_TetR-like_transc_reg"/>
</dbReference>
<feature type="DNA-binding region" description="H-T-H motif" evidence="4">
    <location>
        <begin position="40"/>
        <end position="59"/>
    </location>
</feature>
<dbReference type="InterPro" id="IPR009057">
    <property type="entry name" value="Homeodomain-like_sf"/>
</dbReference>
<reference evidence="6 7" key="1">
    <citation type="submission" date="2020-08" db="EMBL/GenBank/DDBJ databases">
        <authorList>
            <person name="Seo M.-J."/>
        </authorList>
    </citation>
    <scope>NUCLEOTIDE SEQUENCE [LARGE SCALE GENOMIC DNA]</scope>
    <source>
        <strain evidence="6 7">KIGAM211</strain>
    </source>
</reference>
<accession>A0A7X0RFL2</accession>
<evidence type="ECO:0000256" key="3">
    <source>
        <dbReference type="ARBA" id="ARBA00023163"/>
    </source>
</evidence>